<proteinExistence type="predicted"/>
<comment type="caution">
    <text evidence="1">The sequence shown here is derived from an EMBL/GenBank/DDBJ whole genome shotgun (WGS) entry which is preliminary data.</text>
</comment>
<name>A0A8J5JCP4_HOMAM</name>
<protein>
    <submittedName>
        <fullName evidence="1">Ciliogenesis and planar polarity effector 1-like 2</fullName>
    </submittedName>
</protein>
<dbReference type="EMBL" id="JAHLQT010044109">
    <property type="protein sequence ID" value="KAG7154649.1"/>
    <property type="molecule type" value="Genomic_DNA"/>
</dbReference>
<dbReference type="InterPro" id="IPR028236">
    <property type="entry name" value="CPLANE1"/>
</dbReference>
<accession>A0A8J5JCP4</accession>
<organism evidence="1 2">
    <name type="scientific">Homarus americanus</name>
    <name type="common">American lobster</name>
    <dbReference type="NCBI Taxonomy" id="6706"/>
    <lineage>
        <taxon>Eukaryota</taxon>
        <taxon>Metazoa</taxon>
        <taxon>Ecdysozoa</taxon>
        <taxon>Arthropoda</taxon>
        <taxon>Crustacea</taxon>
        <taxon>Multicrustacea</taxon>
        <taxon>Malacostraca</taxon>
        <taxon>Eumalacostraca</taxon>
        <taxon>Eucarida</taxon>
        <taxon>Decapoda</taxon>
        <taxon>Pleocyemata</taxon>
        <taxon>Astacidea</taxon>
        <taxon>Nephropoidea</taxon>
        <taxon>Nephropidae</taxon>
        <taxon>Homarus</taxon>
    </lineage>
</organism>
<dbReference type="AlphaFoldDB" id="A0A8J5JCP4"/>
<feature type="non-terminal residue" evidence="1">
    <location>
        <position position="375"/>
    </location>
</feature>
<sequence>QVYLWEKDLTKPCSKNSSTIPGHWSVVLCHSGIPLPSLLSRETQVTSCFLLQGSQGKQCHTTFSFVDNSCLIMTTLTLQWEGSGCLVPPAAVVSAFWNYISVSHQTFGMRENELLQRKGTLISQYAHGQCLISIAVNSLQQHSKLLYLHPMCSTVVVANVSDAVGQQDLYNANNSKSHWVSDLAWCRDNTYVVGCLRSGSVFIATRMGPLVKISCSGENLQLQAAMMLPVHPYSATPRIDSCNENLSESSDSSPSRLTFSVSCHPVRDQFLLSSGLRVSVLALPENGRRDAEVVDQLLATAHHALYLLRHSSLTHDYAYIRCSTWRLARSVLDLSQNINESLGADESKIHLWGKKNQNVEECKTYPDVATEGEHM</sequence>
<keyword evidence="2" id="KW-1185">Reference proteome</keyword>
<gene>
    <name evidence="1" type="primary">Cplane1-L2</name>
    <name evidence="1" type="ORF">Hamer_G014999</name>
</gene>
<dbReference type="PANTHER" id="PTHR14492">
    <property type="entry name" value="JBTS17"/>
    <property type="match status" value="1"/>
</dbReference>
<evidence type="ECO:0000313" key="2">
    <source>
        <dbReference type="Proteomes" id="UP000747542"/>
    </source>
</evidence>
<dbReference type="PANTHER" id="PTHR14492:SF4">
    <property type="entry name" value="CILIOGENESIS AND PLANAR POLARITY EFFECTOR 1"/>
    <property type="match status" value="1"/>
</dbReference>
<evidence type="ECO:0000313" key="1">
    <source>
        <dbReference type="EMBL" id="KAG7154649.1"/>
    </source>
</evidence>
<reference evidence="1" key="1">
    <citation type="journal article" date="2021" name="Sci. Adv.">
        <title>The American lobster genome reveals insights on longevity, neural, and immune adaptations.</title>
        <authorList>
            <person name="Polinski J.M."/>
            <person name="Zimin A.V."/>
            <person name="Clark K.F."/>
            <person name="Kohn A.B."/>
            <person name="Sadowski N."/>
            <person name="Timp W."/>
            <person name="Ptitsyn A."/>
            <person name="Khanna P."/>
            <person name="Romanova D.Y."/>
            <person name="Williams P."/>
            <person name="Greenwood S.J."/>
            <person name="Moroz L.L."/>
            <person name="Walt D.R."/>
            <person name="Bodnar A.G."/>
        </authorList>
    </citation>
    <scope>NUCLEOTIDE SEQUENCE</scope>
    <source>
        <strain evidence="1">GMGI-L3</strain>
    </source>
</reference>
<feature type="non-terminal residue" evidence="1">
    <location>
        <position position="1"/>
    </location>
</feature>
<dbReference type="Proteomes" id="UP000747542">
    <property type="component" value="Unassembled WGS sequence"/>
</dbReference>